<proteinExistence type="predicted"/>
<reference evidence="1 2" key="1">
    <citation type="submission" date="2012-06" db="EMBL/GenBank/DDBJ databases">
        <title>Finished chromosome of genome of Cylindrospermum stagnale PCC 7417.</title>
        <authorList>
            <consortium name="US DOE Joint Genome Institute"/>
            <person name="Gugger M."/>
            <person name="Coursin T."/>
            <person name="Rippka R."/>
            <person name="Tandeau De Marsac N."/>
            <person name="Huntemann M."/>
            <person name="Wei C.-L."/>
            <person name="Han J."/>
            <person name="Detter J.C."/>
            <person name="Han C."/>
            <person name="Tapia R."/>
            <person name="Chen A."/>
            <person name="Kyrpides N."/>
            <person name="Mavromatis K."/>
            <person name="Markowitz V."/>
            <person name="Szeto E."/>
            <person name="Ivanova N."/>
            <person name="Pagani I."/>
            <person name="Pati A."/>
            <person name="Goodwin L."/>
            <person name="Nordberg H.P."/>
            <person name="Cantor M.N."/>
            <person name="Hua S.X."/>
            <person name="Woyke T."/>
            <person name="Kerfeld C.A."/>
        </authorList>
    </citation>
    <scope>NUCLEOTIDE SEQUENCE [LARGE SCALE GENOMIC DNA]</scope>
    <source>
        <strain evidence="1 2">PCC 7417</strain>
    </source>
</reference>
<evidence type="ECO:0000313" key="1">
    <source>
        <dbReference type="EMBL" id="AFZ23094.1"/>
    </source>
</evidence>
<dbReference type="EMBL" id="CP003642">
    <property type="protein sequence ID" value="AFZ23094.1"/>
    <property type="molecule type" value="Genomic_DNA"/>
</dbReference>
<dbReference type="KEGG" id="csg:Cylst_0767"/>
<accession>K9WTI4</accession>
<dbReference type="AlphaFoldDB" id="K9WTI4"/>
<name>K9WTI4_9NOST</name>
<evidence type="ECO:0000313" key="2">
    <source>
        <dbReference type="Proteomes" id="UP000010475"/>
    </source>
</evidence>
<organism evidence="1 2">
    <name type="scientific">Cylindrospermum stagnale PCC 7417</name>
    <dbReference type="NCBI Taxonomy" id="56107"/>
    <lineage>
        <taxon>Bacteria</taxon>
        <taxon>Bacillati</taxon>
        <taxon>Cyanobacteriota</taxon>
        <taxon>Cyanophyceae</taxon>
        <taxon>Nostocales</taxon>
        <taxon>Nostocaceae</taxon>
        <taxon>Cylindrospermum</taxon>
    </lineage>
</organism>
<gene>
    <name evidence="1" type="ORF">Cylst_0767</name>
</gene>
<protein>
    <submittedName>
        <fullName evidence="1">Uncharacterized protein</fullName>
    </submittedName>
</protein>
<sequence length="103" mass="11967">MVPTNFQPKTTNSQARQQLLEELQQVIDGMLRKYDFTQVVQKYKLSKEEVIQIQCSINIIKTQVNESDTRKADSYKKKDIPSYCTNHTCLDSNGEEIKCPENH</sequence>
<dbReference type="RefSeq" id="WP_015206350.1">
    <property type="nucleotide sequence ID" value="NC_019757.1"/>
</dbReference>
<dbReference type="Proteomes" id="UP000010475">
    <property type="component" value="Chromosome"/>
</dbReference>
<keyword evidence="2" id="KW-1185">Reference proteome</keyword>
<dbReference type="HOGENOM" id="CLU_2259106_0_0_3"/>